<dbReference type="Gene3D" id="3.90.550.10">
    <property type="entry name" value="Spore Coat Polysaccharide Biosynthesis Protein SpsA, Chain A"/>
    <property type="match status" value="2"/>
</dbReference>
<evidence type="ECO:0000259" key="1">
    <source>
        <dbReference type="Pfam" id="PF00535"/>
    </source>
</evidence>
<comment type="caution">
    <text evidence="2">The sequence shown here is derived from an EMBL/GenBank/DDBJ whole genome shotgun (WGS) entry which is preliminary data.</text>
</comment>
<dbReference type="Proteomes" id="UP000461162">
    <property type="component" value="Unassembled WGS sequence"/>
</dbReference>
<dbReference type="EMBL" id="WODC01000004">
    <property type="protein sequence ID" value="MUM77538.1"/>
    <property type="molecule type" value="Genomic_DNA"/>
</dbReference>
<evidence type="ECO:0000313" key="2">
    <source>
        <dbReference type="EMBL" id="MUM77538.1"/>
    </source>
</evidence>
<accession>A0A7K1KN74</accession>
<feature type="domain" description="Glycosyltransferase 2-like" evidence="1">
    <location>
        <begin position="18"/>
        <end position="142"/>
    </location>
</feature>
<dbReference type="AlphaFoldDB" id="A0A7K1KN74"/>
<reference evidence="2 3" key="1">
    <citation type="submission" date="2019-11" db="EMBL/GenBank/DDBJ databases">
        <title>Pseudodesulfovibrio alkaliphilus, sp. nov., an alkaliphilic sulfate-reducing bacteria from mud volcano of Taman peninsula, Russia.</title>
        <authorList>
            <person name="Frolova A."/>
            <person name="Merkel A.Y."/>
            <person name="Slobodkin A.I."/>
        </authorList>
    </citation>
    <scope>NUCLEOTIDE SEQUENCE [LARGE SCALE GENOMIC DNA]</scope>
    <source>
        <strain evidence="2 3">F-1</strain>
    </source>
</reference>
<keyword evidence="3" id="KW-1185">Reference proteome</keyword>
<feature type="domain" description="Glycosyltransferase 2-like" evidence="1">
    <location>
        <begin position="408"/>
        <end position="504"/>
    </location>
</feature>
<dbReference type="GO" id="GO:0016740">
    <property type="term" value="F:transferase activity"/>
    <property type="evidence" value="ECO:0007669"/>
    <property type="project" value="UniProtKB-KW"/>
</dbReference>
<dbReference type="Pfam" id="PF00535">
    <property type="entry name" value="Glycos_transf_2"/>
    <property type="match status" value="2"/>
</dbReference>
<dbReference type="InterPro" id="IPR001173">
    <property type="entry name" value="Glyco_trans_2-like"/>
</dbReference>
<dbReference type="PANTHER" id="PTHR43179:SF7">
    <property type="entry name" value="RHAMNOSYLTRANSFERASE WBBL"/>
    <property type="match status" value="1"/>
</dbReference>
<evidence type="ECO:0000313" key="3">
    <source>
        <dbReference type="Proteomes" id="UP000461162"/>
    </source>
</evidence>
<dbReference type="PANTHER" id="PTHR43179">
    <property type="entry name" value="RHAMNOSYLTRANSFERASE WBBL"/>
    <property type="match status" value="1"/>
</dbReference>
<organism evidence="2 3">
    <name type="scientific">Pseudodesulfovibrio alkaliphilus</name>
    <dbReference type="NCBI Taxonomy" id="2661613"/>
    <lineage>
        <taxon>Bacteria</taxon>
        <taxon>Pseudomonadati</taxon>
        <taxon>Thermodesulfobacteriota</taxon>
        <taxon>Desulfovibrionia</taxon>
        <taxon>Desulfovibrionales</taxon>
        <taxon>Desulfovibrionaceae</taxon>
    </lineage>
</organism>
<gene>
    <name evidence="2" type="ORF">GKC30_07835</name>
</gene>
<sequence>MWSFQLSEVTLISPCKVSIVIPLYNRVELTGPCWKSILSLTPRTLAWETVFVDNASSDATTSLIAELASAHPGLVRSIHNEENLGFACACNQGAQAAQGEYIVFLNNDTLVHPGWLEPLVEELDSHPETGVVGARLLYPNGIVQHAGVVIARTRIPYHIFLDAKADAPLVSCRRAFRMVTAACMALRRTEFLAHGGFDEEYVNGHEDVDLCLRYWEAGQWSAYRPESVVTHLESQSEGRFTHCQANTERTLLKWYGKLVQDDYNYQFIESERRKAERPLTVVFKVPASNRRAAPGLAVLRAEELARELCRRGHACRIDFSDDWGLKDLDADATVVIPGQTPYVVKPWSRSVLWPLADGALPDWVNPDDFLLILAPEIDDYDSLEARLVKLAGTLVPQCAPAPAAGTVSVLMATHDRREFIGAAIRSVLAQTVADWELVIVNDGGESVSEVIEAFNDPRIRYFDAPHRSKGHAINMAFAHSLGAYVAYLDDDDVWLPDHLEQALLTLGSLPGVQMTYSDMIETTLERSGAGWKTVRRRPLPAPQAVLADLLECNCIPGITVVHERKLFELVGGMDPDLEVLVDFDLWRRLAVHCDPYHIPALTAERFFRREAGSGEQITDMSTTNRQRYLLNHCRILRKKLPDVVPAVIREELDGVRRKVEALFLDARAEHHAARGDSRRAAACRNLAAKIALNLSRDLMRRLYHADK</sequence>
<keyword evidence="2" id="KW-0808">Transferase</keyword>
<dbReference type="CDD" id="cd04186">
    <property type="entry name" value="GT_2_like_c"/>
    <property type="match status" value="1"/>
</dbReference>
<dbReference type="SUPFAM" id="SSF53448">
    <property type="entry name" value="Nucleotide-diphospho-sugar transferases"/>
    <property type="match status" value="2"/>
</dbReference>
<protein>
    <submittedName>
        <fullName evidence="2">Glycosyltransferase</fullName>
    </submittedName>
</protein>
<proteinExistence type="predicted"/>
<dbReference type="InterPro" id="IPR029044">
    <property type="entry name" value="Nucleotide-diphossugar_trans"/>
</dbReference>
<name>A0A7K1KN74_9BACT</name>
<dbReference type="RefSeq" id="WP_155933775.1">
    <property type="nucleotide sequence ID" value="NZ_WODC01000004.1"/>
</dbReference>